<dbReference type="SUPFAM" id="SSF50475">
    <property type="entry name" value="FMN-binding split barrel"/>
    <property type="match status" value="1"/>
</dbReference>
<dbReference type="RefSeq" id="WP_270897316.1">
    <property type="nucleotide sequence ID" value="NZ_JBHSPF010000067.1"/>
</dbReference>
<dbReference type="PANTHER" id="PTHR33798">
    <property type="entry name" value="FLAVOPROTEIN OXYGENASE"/>
    <property type="match status" value="1"/>
</dbReference>
<evidence type="ECO:0000256" key="1">
    <source>
        <dbReference type="ARBA" id="ARBA00001917"/>
    </source>
</evidence>
<keyword evidence="2" id="KW-0285">Flavoprotein</keyword>
<evidence type="ECO:0000256" key="3">
    <source>
        <dbReference type="ARBA" id="ARBA00022643"/>
    </source>
</evidence>
<dbReference type="InterPro" id="IPR002563">
    <property type="entry name" value="Flavin_Rdtase-like_dom"/>
</dbReference>
<dbReference type="EC" id="1.5.1.-" evidence="6"/>
<feature type="domain" description="Flavin reductase like" evidence="5">
    <location>
        <begin position="20"/>
        <end position="177"/>
    </location>
</feature>
<dbReference type="SMART" id="SM00903">
    <property type="entry name" value="Flavin_Reduct"/>
    <property type="match status" value="1"/>
</dbReference>
<comment type="caution">
    <text evidence="6">The sequence shown here is derived from an EMBL/GenBank/DDBJ whole genome shotgun (WGS) entry which is preliminary data.</text>
</comment>
<keyword evidence="6" id="KW-0560">Oxidoreductase</keyword>
<evidence type="ECO:0000313" key="6">
    <source>
        <dbReference type="EMBL" id="MFC5629693.1"/>
    </source>
</evidence>
<dbReference type="PANTHER" id="PTHR33798:SF5">
    <property type="entry name" value="FLAVIN REDUCTASE LIKE DOMAIN-CONTAINING PROTEIN"/>
    <property type="match status" value="1"/>
</dbReference>
<dbReference type="GO" id="GO:0016491">
    <property type="term" value="F:oxidoreductase activity"/>
    <property type="evidence" value="ECO:0007669"/>
    <property type="project" value="UniProtKB-KW"/>
</dbReference>
<gene>
    <name evidence="6" type="ORF">ACFPTR_12605</name>
</gene>
<evidence type="ECO:0000256" key="4">
    <source>
        <dbReference type="ARBA" id="ARBA00038054"/>
    </source>
</evidence>
<organism evidence="6 7">
    <name type="scientific">Aliibacillus thermotolerans</name>
    <dbReference type="NCBI Taxonomy" id="1834418"/>
    <lineage>
        <taxon>Bacteria</taxon>
        <taxon>Bacillati</taxon>
        <taxon>Bacillota</taxon>
        <taxon>Bacilli</taxon>
        <taxon>Bacillales</taxon>
        <taxon>Bacillaceae</taxon>
        <taxon>Aliibacillus</taxon>
    </lineage>
</organism>
<dbReference type="Pfam" id="PF01613">
    <property type="entry name" value="Flavin_Reduct"/>
    <property type="match status" value="1"/>
</dbReference>
<keyword evidence="7" id="KW-1185">Reference proteome</keyword>
<name>A0ABW0U9P0_9BACI</name>
<sequence>MLSFDPKNQTVRENYKLLIGTVIPRPIAFVTSVAEDGTINGAPFSFFNVASSHPPMLSVAVQRTNGVQKDTARNILAKKEFVIHVVDGTNVEKINETAATLPPDESEVEKENFTLVPSDEISVPGIKEAKVRFECVLETCVPLREGERISSDFIIGRVVKFHVDKEIYDAQSGRINEKKLGAVSRLAGTNYAHIGDVFSLQRPK</sequence>
<evidence type="ECO:0000256" key="2">
    <source>
        <dbReference type="ARBA" id="ARBA00022630"/>
    </source>
</evidence>
<dbReference type="Proteomes" id="UP001596143">
    <property type="component" value="Unassembled WGS sequence"/>
</dbReference>
<dbReference type="InterPro" id="IPR012349">
    <property type="entry name" value="Split_barrel_FMN-bd"/>
</dbReference>
<dbReference type="Gene3D" id="2.30.110.10">
    <property type="entry name" value="Electron Transport, Fmn-binding Protein, Chain A"/>
    <property type="match status" value="1"/>
</dbReference>
<comment type="cofactor">
    <cofactor evidence="1">
        <name>FMN</name>
        <dbReference type="ChEBI" id="CHEBI:58210"/>
    </cofactor>
</comment>
<evidence type="ECO:0000259" key="5">
    <source>
        <dbReference type="SMART" id="SM00903"/>
    </source>
</evidence>
<keyword evidence="3" id="KW-0288">FMN</keyword>
<accession>A0ABW0U9P0</accession>
<evidence type="ECO:0000313" key="7">
    <source>
        <dbReference type="Proteomes" id="UP001596143"/>
    </source>
</evidence>
<protein>
    <submittedName>
        <fullName evidence="6">Flavin reductase family protein</fullName>
        <ecNumber evidence="6">1.5.1.-</ecNumber>
    </submittedName>
</protein>
<reference evidence="7" key="1">
    <citation type="journal article" date="2019" name="Int. J. Syst. Evol. Microbiol.">
        <title>The Global Catalogue of Microorganisms (GCM) 10K type strain sequencing project: providing services to taxonomists for standard genome sequencing and annotation.</title>
        <authorList>
            <consortium name="The Broad Institute Genomics Platform"/>
            <consortium name="The Broad Institute Genome Sequencing Center for Infectious Disease"/>
            <person name="Wu L."/>
            <person name="Ma J."/>
        </authorList>
    </citation>
    <scope>NUCLEOTIDE SEQUENCE [LARGE SCALE GENOMIC DNA]</scope>
    <source>
        <strain evidence="7">CGMCC 1.15790</strain>
    </source>
</reference>
<comment type="similarity">
    <text evidence="4">Belongs to the flavoredoxin family.</text>
</comment>
<proteinExistence type="inferred from homology"/>
<dbReference type="EMBL" id="JBHSPF010000067">
    <property type="protein sequence ID" value="MFC5629693.1"/>
    <property type="molecule type" value="Genomic_DNA"/>
</dbReference>